<reference evidence="3" key="1">
    <citation type="journal article" date="2019" name="Int. J. Syst. Evol. Microbiol.">
        <title>The Global Catalogue of Microorganisms (GCM) 10K type strain sequencing project: providing services to taxonomists for standard genome sequencing and annotation.</title>
        <authorList>
            <consortium name="The Broad Institute Genomics Platform"/>
            <consortium name="The Broad Institute Genome Sequencing Center for Infectious Disease"/>
            <person name="Wu L."/>
            <person name="Ma J."/>
        </authorList>
    </citation>
    <scope>NUCLEOTIDE SEQUENCE [LARGE SCALE GENOMIC DNA]</scope>
    <source>
        <strain evidence="3">JCM 10303</strain>
    </source>
</reference>
<feature type="transmembrane region" description="Helical" evidence="1">
    <location>
        <begin position="81"/>
        <end position="100"/>
    </location>
</feature>
<feature type="transmembrane region" description="Helical" evidence="1">
    <location>
        <begin position="290"/>
        <end position="312"/>
    </location>
</feature>
<evidence type="ECO:0000256" key="1">
    <source>
        <dbReference type="SAM" id="Phobius"/>
    </source>
</evidence>
<keyword evidence="3" id="KW-1185">Reference proteome</keyword>
<accession>A0ABP3M9R7</accession>
<dbReference type="Proteomes" id="UP001500729">
    <property type="component" value="Unassembled WGS sequence"/>
</dbReference>
<dbReference type="RefSeq" id="WP_009946234.1">
    <property type="nucleotide sequence ID" value="NZ_BAAAGS010000005.1"/>
</dbReference>
<keyword evidence="1" id="KW-0812">Transmembrane</keyword>
<evidence type="ECO:0000313" key="2">
    <source>
        <dbReference type="EMBL" id="GAA0514953.1"/>
    </source>
</evidence>
<keyword evidence="1" id="KW-1133">Transmembrane helix</keyword>
<feature type="transmembrane region" description="Helical" evidence="1">
    <location>
        <begin position="391"/>
        <end position="407"/>
    </location>
</feature>
<evidence type="ECO:0000313" key="3">
    <source>
        <dbReference type="Proteomes" id="UP001500729"/>
    </source>
</evidence>
<feature type="transmembrane region" description="Helical" evidence="1">
    <location>
        <begin position="51"/>
        <end position="69"/>
    </location>
</feature>
<feature type="transmembrane region" description="Helical" evidence="1">
    <location>
        <begin position="332"/>
        <end position="353"/>
    </location>
</feature>
<dbReference type="EMBL" id="BAAAGS010000005">
    <property type="protein sequence ID" value="GAA0514953.1"/>
    <property type="molecule type" value="Genomic_DNA"/>
</dbReference>
<gene>
    <name evidence="2" type="ORF">GCM10009533_12410</name>
</gene>
<organism evidence="2 3">
    <name type="scientific">Saccharopolyspora erythraea</name>
    <name type="common">Streptomyces erythraeus</name>
    <dbReference type="NCBI Taxonomy" id="1836"/>
    <lineage>
        <taxon>Bacteria</taxon>
        <taxon>Bacillati</taxon>
        <taxon>Actinomycetota</taxon>
        <taxon>Actinomycetes</taxon>
        <taxon>Pseudonocardiales</taxon>
        <taxon>Pseudonocardiaceae</taxon>
        <taxon>Saccharopolyspora</taxon>
    </lineage>
</organism>
<feature type="transmembrane region" description="Helical" evidence="1">
    <location>
        <begin position="173"/>
        <end position="197"/>
    </location>
</feature>
<proteinExistence type="predicted"/>
<name>A0ABP3M9R7_SACER</name>
<feature type="transmembrane region" description="Helical" evidence="1">
    <location>
        <begin position="365"/>
        <end position="385"/>
    </location>
</feature>
<keyword evidence="1" id="KW-0472">Membrane</keyword>
<feature type="transmembrane region" description="Helical" evidence="1">
    <location>
        <begin position="209"/>
        <end position="239"/>
    </location>
</feature>
<protein>
    <recommendedName>
        <fullName evidence="4">Integral membrane protein</fullName>
    </recommendedName>
</protein>
<comment type="caution">
    <text evidence="2">The sequence shown here is derived from an EMBL/GenBank/DDBJ whole genome shotgun (WGS) entry which is preliminary data.</text>
</comment>
<feature type="transmembrane region" description="Helical" evidence="1">
    <location>
        <begin position="414"/>
        <end position="431"/>
    </location>
</feature>
<evidence type="ECO:0008006" key="4">
    <source>
        <dbReference type="Google" id="ProtNLM"/>
    </source>
</evidence>
<sequence length="434" mass="44952">MPSPRLRGDLVAFAAALCVIAAAAVTGDQLNRAGVPLFADSAPIFGFVSPHFGPGTLPAVVTAVAVVAFGPSLAERLSWPLLLAAGYAASLCWTFFLALVEGWHDGIALRLTHEPEYLHDVPRVTDIPAMLSGFTDHILAFQPGSWTVHVSGHPPGALLTYVWLDRIGLGGGAWAAALSLLVGSLAAVAVAVAVRALAGADAARAALPFLVLFPGAVWVGVSADGVFMGVVATGVALFTLGATGRGLRADAAAVAGGVLLSWGIFLNYGLVLMAPFVVGVALLTRRVRPLLLGAAGAVTVVLAFAAAGFWWLDGYHLVVERYHQGEFALRPYSYWVWGNVGALLLSAGPVAAVIARRAAVTRTAVAVPVAAAAVAVLAADISGLSKAEVERIWLPFAVWFCAGAALLPRAHRRGWLAVQAVTALAVNHLVVTNW</sequence>
<feature type="transmembrane region" description="Helical" evidence="1">
    <location>
        <begin position="259"/>
        <end position="283"/>
    </location>
</feature>